<evidence type="ECO:0000256" key="6">
    <source>
        <dbReference type="ARBA" id="ARBA00022832"/>
    </source>
</evidence>
<dbReference type="SMART" id="SM00827">
    <property type="entry name" value="PKS_AT"/>
    <property type="match status" value="1"/>
</dbReference>
<accession>A0A841H229</accession>
<evidence type="ECO:0000256" key="13">
    <source>
        <dbReference type="ARBA" id="ARBA00052119"/>
    </source>
</evidence>
<gene>
    <name evidence="23" type="ORF">HNQ61_003857</name>
</gene>
<evidence type="ECO:0000259" key="21">
    <source>
        <dbReference type="PROSITE" id="PS50075"/>
    </source>
</evidence>
<dbReference type="InterPro" id="IPR050091">
    <property type="entry name" value="PKS_NRPS_Biosynth_Enz"/>
</dbReference>
<dbReference type="Gene3D" id="3.30.70.250">
    <property type="entry name" value="Malonyl-CoA ACP transacylase, ACP-binding"/>
    <property type="match status" value="1"/>
</dbReference>
<evidence type="ECO:0000256" key="10">
    <source>
        <dbReference type="ARBA" id="ARBA00023268"/>
    </source>
</evidence>
<keyword evidence="7" id="KW-0521">NADP</keyword>
<comment type="function">
    <text evidence="15">Part of the PpsABCDE complex involved in the biosynthesis of the lipid core common to phthiocerols and phenolphthiocerols by successive additions of malonyl-CoA or methylmalonyl-CoA extender units. PpsA can accept as substrate the activated forms of either icosanoyl (C20), docosanoyl (C22) or lignoceroyl (C24) groups from FadD26, or a (4-hydroxyphenyl)-C17 or (4-hydroxyphenyl)-C19 fatty acyl from FadD29. PpsA initiates the biosynthesis and extends its substrate using a malonyl-CoA extender unit. The PpsB and PpsC proteins add the second and third malonyl-CoA extender units. PpsD adds an (R)-methylmalonyl unit and PpsE adds a second (R)-methylmalonyl unit. The incorporation of the methylmalonyl units results in formation of two branched methyl groups in the elongated product.</text>
</comment>
<evidence type="ECO:0000313" key="24">
    <source>
        <dbReference type="Proteomes" id="UP000582837"/>
    </source>
</evidence>
<keyword evidence="4" id="KW-0597">Phosphoprotein</keyword>
<dbReference type="Gene3D" id="3.40.50.720">
    <property type="entry name" value="NAD(P)-binding Rossmann-like Domain"/>
    <property type="match status" value="1"/>
</dbReference>
<dbReference type="Pfam" id="PF08659">
    <property type="entry name" value="KR"/>
    <property type="match status" value="1"/>
</dbReference>
<protein>
    <recommendedName>
        <fullName evidence="17">Phenolphthiocerol/phthiocerol polyketide synthase subunit E</fullName>
        <ecNumber evidence="16">2.3.1.292</ecNumber>
    </recommendedName>
    <alternativeName>
        <fullName evidence="19">(Phenol)carboxyphthiodiolenone synthase subunit E</fullName>
    </alternativeName>
    <alternativeName>
        <fullName evidence="20">Beta-ketoacyl-acyl-carrier-protein synthase I</fullName>
    </alternativeName>
    <alternativeName>
        <fullName evidence="18">Phthiocerol synthesis polyketide synthase type I PpsE</fullName>
    </alternativeName>
</protein>
<keyword evidence="6" id="KW-0276">Fatty acid metabolism</keyword>
<reference evidence="23 24" key="1">
    <citation type="submission" date="2020-08" db="EMBL/GenBank/DDBJ databases">
        <title>Genomic Encyclopedia of Type Strains, Phase IV (KMG-IV): sequencing the most valuable type-strain genomes for metagenomic binning, comparative biology and taxonomic classification.</title>
        <authorList>
            <person name="Goeker M."/>
        </authorList>
    </citation>
    <scope>NUCLEOTIDE SEQUENCE [LARGE SCALE GENOMIC DNA]</scope>
    <source>
        <strain evidence="23 24">DSM 29007</strain>
    </source>
</reference>
<dbReference type="PROSITE" id="PS50075">
    <property type="entry name" value="CARRIER"/>
    <property type="match status" value="1"/>
</dbReference>
<comment type="cofactor">
    <cofactor evidence="2">
        <name>pantetheine 4'-phosphate</name>
        <dbReference type="ChEBI" id="CHEBI:47942"/>
    </cofactor>
</comment>
<comment type="cofactor">
    <cofactor evidence="1">
        <name>NADP(+)</name>
        <dbReference type="ChEBI" id="CHEBI:58349"/>
    </cofactor>
</comment>
<keyword evidence="3" id="KW-0596">Phosphopantetheine</keyword>
<dbReference type="PANTHER" id="PTHR43775">
    <property type="entry name" value="FATTY ACID SYNTHASE"/>
    <property type="match status" value="1"/>
</dbReference>
<dbReference type="GO" id="GO:0034081">
    <property type="term" value="C:polyketide synthase complex"/>
    <property type="evidence" value="ECO:0007669"/>
    <property type="project" value="UniProtKB-ARBA"/>
</dbReference>
<dbReference type="Pfam" id="PF00698">
    <property type="entry name" value="Acyl_transf_1"/>
    <property type="match status" value="1"/>
</dbReference>
<dbReference type="Pfam" id="PF00109">
    <property type="entry name" value="ketoacyl-synt"/>
    <property type="match status" value="1"/>
</dbReference>
<evidence type="ECO:0000256" key="1">
    <source>
        <dbReference type="ARBA" id="ARBA00001937"/>
    </source>
</evidence>
<evidence type="ECO:0000256" key="8">
    <source>
        <dbReference type="ARBA" id="ARBA00023002"/>
    </source>
</evidence>
<evidence type="ECO:0000256" key="4">
    <source>
        <dbReference type="ARBA" id="ARBA00022553"/>
    </source>
</evidence>
<dbReference type="Pfam" id="PF22621">
    <property type="entry name" value="CurL-like_PKS_C"/>
    <property type="match status" value="1"/>
</dbReference>
<dbReference type="GO" id="GO:0031177">
    <property type="term" value="F:phosphopantetheine binding"/>
    <property type="evidence" value="ECO:0007669"/>
    <property type="project" value="InterPro"/>
</dbReference>
<dbReference type="SMART" id="SM00822">
    <property type="entry name" value="PKS_KR"/>
    <property type="match status" value="1"/>
</dbReference>
<evidence type="ECO:0000256" key="14">
    <source>
        <dbReference type="ARBA" id="ARBA00052745"/>
    </source>
</evidence>
<dbReference type="InterPro" id="IPR009081">
    <property type="entry name" value="PP-bd_ACP"/>
</dbReference>
<dbReference type="InterPro" id="IPR014031">
    <property type="entry name" value="Ketoacyl_synth_C"/>
</dbReference>
<dbReference type="InterPro" id="IPR014043">
    <property type="entry name" value="Acyl_transferase_dom"/>
</dbReference>
<dbReference type="GO" id="GO:0006633">
    <property type="term" value="P:fatty acid biosynthetic process"/>
    <property type="evidence" value="ECO:0007669"/>
    <property type="project" value="InterPro"/>
</dbReference>
<evidence type="ECO:0000256" key="3">
    <source>
        <dbReference type="ARBA" id="ARBA00022450"/>
    </source>
</evidence>
<name>A0A841H229_9BACT</name>
<evidence type="ECO:0000313" key="23">
    <source>
        <dbReference type="EMBL" id="MBB6072195.1"/>
    </source>
</evidence>
<dbReference type="InterPro" id="IPR020806">
    <property type="entry name" value="PKS_PP-bd"/>
</dbReference>
<dbReference type="InterPro" id="IPR001227">
    <property type="entry name" value="Ac_transferase_dom_sf"/>
</dbReference>
<evidence type="ECO:0000256" key="19">
    <source>
        <dbReference type="ARBA" id="ARBA00078169"/>
    </source>
</evidence>
<dbReference type="InterPro" id="IPR013968">
    <property type="entry name" value="PKS_KR"/>
</dbReference>
<dbReference type="SUPFAM" id="SSF51735">
    <property type="entry name" value="NAD(P)-binding Rossmann-fold domains"/>
    <property type="match status" value="2"/>
</dbReference>
<dbReference type="GO" id="GO:0016491">
    <property type="term" value="F:oxidoreductase activity"/>
    <property type="evidence" value="ECO:0007669"/>
    <property type="project" value="UniProtKB-KW"/>
</dbReference>
<dbReference type="SMART" id="SM00825">
    <property type="entry name" value="PKS_KS"/>
    <property type="match status" value="1"/>
</dbReference>
<dbReference type="GO" id="GO:0004312">
    <property type="term" value="F:fatty acid synthase activity"/>
    <property type="evidence" value="ECO:0007669"/>
    <property type="project" value="TreeGrafter"/>
</dbReference>
<evidence type="ECO:0000256" key="17">
    <source>
        <dbReference type="ARBA" id="ARBA00073623"/>
    </source>
</evidence>
<sequence length="1520" mass="160570">MNADTEHDMDETGGAPEVAVIGMSGRFPGADDLDAFWRNLRDGVESIRTFSPDEMLAAGAHPDDLANPNWVAAGGPLSRDVVEGFDAAFFGYNPREAETLEPGHRLFLECCWEALENGGQDPARVAGNVGVFAGAGVPHYTDHHVRPRRELAATVGEFQLFVGSGKDFVATRTSYKLNLRGPSVSVQTGCSTSLVAIHTAAQSLLHGECDLALAGGANVVPATTGYMYAPGGISSPDGHCRAFDAEAAGTLVGSGVGAVLLKRLDDAVRDGDPIRAVIKGSAINNDGSLKVAFTAPSVEGQAAVIREALEVSDVDPETIRFVEGHGSGTDLGDPIEISALTQAFRSWTERRQFAAVGSVKTNVGHLDAAAGVAGFIKAVLAVENGQVPPTVHFQSPSAKIDFASSPFYVSGRLEPWGMDGVPRRAGVSSFGIGGTNAHVVIEQAPEPEASQSRRDTHLLVLSARTPSALDAATERLAAHLRDAPATSIADTAWTLQAGRREFAFRRMLVVRDGEDAAELLASRHPERMLTAAVEDGHRSVAFLFPGVGDQYPGMARGLYDAEPVFRAEVDRCADLLAPHLGLDLREVLFPAGSEPAASPAGGLDFRAMLAGKAEPDAAAERLNRTELAQPAVFVIEYALARMLMAWGIVPEAVIGHSLGEYAAACIAGIFTLEDALALVARRARLIADLPGGAMLAVPLSPEAVAPFLSDGVTVATVNAPALCVVAGTAAGVEAVRARLERAGHAARPLAATHAFHSPMMDAAVEPVQRLVAGFRLRRPRIPMASNVTGTWITDAEATDAGYWARHTREPVRFDRGMGEVLRGAGRVLVEVGPGQTLSTFVRQRADSGGVAVIPTLRYPYDRTADEGFLLGALGRLWLAGLTPDWAAFHDGERLRRIPLPTYPWERERYFIDPLRADEQEEERTVSGRRPNPAEWLYVPSWRRTAAPRPAVSSTAETVLLFADGDAVSAGVLAGLRAHGRTVTVVRPGAAFAPAEDGYTLRPASREDLRHLADAMGTDAAPRTVLYLWPLAGDGADRGLVGALAVADAFGRGAETAFVAVTSGAAEVASGDRVDPARAALLGGLAAVPGEYPAVTVRIVDVDHAAAESESDGRALGRRVAAEALAGTERLVALRGRHRWARAYESIRSGMTEVSPVRSGGAYLFIGGLRGRNGMLAEHLVRVHGARIAVIDPVLPHRGGWDAMVAARLPEDPTRGQIELIRRLEADGGNIVPIQAIPSELDHLHTAFRHIEEQFGTLHGIVFAPFGYDSADPVAVSEMRVAAWETRMGFLSAELRTVAQAIGDRVLDFVVVESSMAPVLGGVGVVDASAANAAVDAFAAGQAEAATPWTSAGWDKWSVEGSADYGIHAHEAATAFEHLLTVAGEPNVLIATGDPARRLEEAARAPRGGPASGGSYARPQLATEYHAPGNVVEQTIAEMWEELLGISPIGVHDDFFALGGHSLLATQIISRCRDTLGLELPLKTIFEAPTIARFAALVEDALVAEIEGMSDEEALALAGSA</sequence>
<comment type="caution">
    <text evidence="23">The sequence shown here is derived from an EMBL/GenBank/DDBJ whole genome shotgun (WGS) entry which is preliminary data.</text>
</comment>
<dbReference type="InterPro" id="IPR016035">
    <property type="entry name" value="Acyl_Trfase/lysoPLipase"/>
</dbReference>
<keyword evidence="9" id="KW-0443">Lipid metabolism</keyword>
<evidence type="ECO:0000256" key="15">
    <source>
        <dbReference type="ARBA" id="ARBA00058455"/>
    </source>
</evidence>
<evidence type="ECO:0000256" key="7">
    <source>
        <dbReference type="ARBA" id="ARBA00022857"/>
    </source>
</evidence>
<dbReference type="PROSITE" id="PS52004">
    <property type="entry name" value="KS3_2"/>
    <property type="match status" value="1"/>
</dbReference>
<dbReference type="SUPFAM" id="SSF47336">
    <property type="entry name" value="ACP-like"/>
    <property type="match status" value="1"/>
</dbReference>
<dbReference type="InterPro" id="IPR016039">
    <property type="entry name" value="Thiolase-like"/>
</dbReference>
<dbReference type="Gene3D" id="3.40.366.10">
    <property type="entry name" value="Malonyl-Coenzyme A Acyl Carrier Protein, domain 2"/>
    <property type="match status" value="1"/>
</dbReference>
<dbReference type="Pfam" id="PF00550">
    <property type="entry name" value="PP-binding"/>
    <property type="match status" value="1"/>
</dbReference>
<dbReference type="Gene3D" id="3.30.70.3290">
    <property type="match status" value="1"/>
</dbReference>
<keyword evidence="24" id="KW-1185">Reference proteome</keyword>
<dbReference type="GO" id="GO:0004315">
    <property type="term" value="F:3-oxoacyl-[acyl-carrier-protein] synthase activity"/>
    <property type="evidence" value="ECO:0007669"/>
    <property type="project" value="InterPro"/>
</dbReference>
<dbReference type="RefSeq" id="WP_170032165.1">
    <property type="nucleotide sequence ID" value="NZ_JABDTL010000001.1"/>
</dbReference>
<dbReference type="InterPro" id="IPR014030">
    <property type="entry name" value="Ketoacyl_synth_N"/>
</dbReference>
<dbReference type="SUPFAM" id="SSF55048">
    <property type="entry name" value="Probable ACP-binding domain of malonyl-CoA ACP transacylase"/>
    <property type="match status" value="1"/>
</dbReference>
<dbReference type="EC" id="2.3.1.292" evidence="16"/>
<dbReference type="SMART" id="SM00823">
    <property type="entry name" value="PKS_PP"/>
    <property type="match status" value="1"/>
</dbReference>
<evidence type="ECO:0000256" key="20">
    <source>
        <dbReference type="ARBA" id="ARBA00084020"/>
    </source>
</evidence>
<comment type="catalytic activity">
    <reaction evidence="11">
        <text>17-(4-hydroxyphenyl)heptadecanoyl-[(phenol)carboxyphthiodiolenone synthase] + 2 (S)-methylmalonyl-CoA + 3 malonyl-CoA + 5 NADPH + 10 H(+) = C35-(phenol)carboxyphthiodiolenone-[(phenol)carboxyphthiodiolenone synthase] + 5 CO2 + 5 NADP(+) + 5 CoA + 2 H2O</text>
        <dbReference type="Rhea" id="RHEA:57756"/>
        <dbReference type="Rhea" id="RHEA-COMP:14272"/>
        <dbReference type="Rhea" id="RHEA-COMP:14989"/>
        <dbReference type="ChEBI" id="CHEBI:15377"/>
        <dbReference type="ChEBI" id="CHEBI:15378"/>
        <dbReference type="ChEBI" id="CHEBI:16526"/>
        <dbReference type="ChEBI" id="CHEBI:57287"/>
        <dbReference type="ChEBI" id="CHEBI:57327"/>
        <dbReference type="ChEBI" id="CHEBI:57384"/>
        <dbReference type="ChEBI" id="CHEBI:57783"/>
        <dbReference type="ChEBI" id="CHEBI:58349"/>
        <dbReference type="ChEBI" id="CHEBI:133300"/>
        <dbReference type="ChEBI" id="CHEBI:142259"/>
        <dbReference type="EC" id="2.3.1.292"/>
    </reaction>
</comment>
<proteinExistence type="predicted"/>
<comment type="catalytic activity">
    <reaction evidence="13">
        <text>docosanoyl-[(phenol)carboxyphthiodiolenone synthase] + 2 (S)-methylmalonyl-CoA + 3 malonyl-CoA + 5 NADPH + 10 H(+) = C34-carboxyphthiodiolenone-[(phenol)carboxyphthiodiolenone synthase] + 5 CO2 + 5 NADP(+) + 5 CoA + 2 H2O</text>
        <dbReference type="Rhea" id="RHEA:57752"/>
        <dbReference type="Rhea" id="RHEA-COMP:14987"/>
        <dbReference type="Rhea" id="RHEA-COMP:14988"/>
        <dbReference type="ChEBI" id="CHEBI:15377"/>
        <dbReference type="ChEBI" id="CHEBI:15378"/>
        <dbReference type="ChEBI" id="CHEBI:16526"/>
        <dbReference type="ChEBI" id="CHEBI:57287"/>
        <dbReference type="ChEBI" id="CHEBI:57327"/>
        <dbReference type="ChEBI" id="CHEBI:57384"/>
        <dbReference type="ChEBI" id="CHEBI:57783"/>
        <dbReference type="ChEBI" id="CHEBI:58349"/>
        <dbReference type="ChEBI" id="CHEBI:142237"/>
        <dbReference type="ChEBI" id="CHEBI:142238"/>
        <dbReference type="EC" id="2.3.1.292"/>
    </reaction>
</comment>
<evidence type="ECO:0000256" key="12">
    <source>
        <dbReference type="ARBA" id="ARBA00051971"/>
    </source>
</evidence>
<evidence type="ECO:0000256" key="9">
    <source>
        <dbReference type="ARBA" id="ARBA00023098"/>
    </source>
</evidence>
<comment type="catalytic activity">
    <reaction evidence="12">
        <text>19-(4-hydroxyphenyl)nonadecanoyl-[(phenol)carboxyphthiodiolenone synthase] + 2 (S)-methylmalonyl-CoA + 3 malonyl-CoA + 5 NADPH + 10 H(+) = C37-(phenol)carboxyphthiodiolenone-[(phenol)carboxyphthiodiolenone synthase] + 5 CO2 + 5 NADP(+) + 5 CoA + 2 H2O</text>
        <dbReference type="Rhea" id="RHEA:57760"/>
        <dbReference type="Rhea" id="RHEA-COMP:14273"/>
        <dbReference type="Rhea" id="RHEA-COMP:14990"/>
        <dbReference type="ChEBI" id="CHEBI:15377"/>
        <dbReference type="ChEBI" id="CHEBI:15378"/>
        <dbReference type="ChEBI" id="CHEBI:16526"/>
        <dbReference type="ChEBI" id="CHEBI:57287"/>
        <dbReference type="ChEBI" id="CHEBI:57327"/>
        <dbReference type="ChEBI" id="CHEBI:57384"/>
        <dbReference type="ChEBI" id="CHEBI:57783"/>
        <dbReference type="ChEBI" id="CHEBI:58349"/>
        <dbReference type="ChEBI" id="CHEBI:133301"/>
        <dbReference type="ChEBI" id="CHEBI:142260"/>
        <dbReference type="EC" id="2.3.1.292"/>
    </reaction>
</comment>
<keyword evidence="8" id="KW-0560">Oxidoreductase</keyword>
<evidence type="ECO:0000256" key="5">
    <source>
        <dbReference type="ARBA" id="ARBA00022679"/>
    </source>
</evidence>
<dbReference type="InterPro" id="IPR020841">
    <property type="entry name" value="PKS_Beta-ketoAc_synthase_dom"/>
</dbReference>
<evidence type="ECO:0000256" key="18">
    <source>
        <dbReference type="ARBA" id="ARBA00075053"/>
    </source>
</evidence>
<dbReference type="Proteomes" id="UP000582837">
    <property type="component" value="Unassembled WGS sequence"/>
</dbReference>
<dbReference type="InterPro" id="IPR036736">
    <property type="entry name" value="ACP-like_sf"/>
</dbReference>
<comment type="catalytic activity">
    <reaction evidence="14">
        <text>icosanoyl-[(phenol)carboxyphthiodiolenone synthase] + 2 (S)-methylmalonyl-CoA + 3 malonyl-CoA + 5 NADPH + 10 H(+) = C32-carboxyphthiodiolenone-[(phenol)carboxyphthiodiolenone synthase] + 5 CO2 + 5 NADP(+) + 5 CoA + 2 H2O</text>
        <dbReference type="Rhea" id="RHEA:57748"/>
        <dbReference type="Rhea" id="RHEA-COMP:14985"/>
        <dbReference type="Rhea" id="RHEA-COMP:14986"/>
        <dbReference type="ChEBI" id="CHEBI:15377"/>
        <dbReference type="ChEBI" id="CHEBI:15378"/>
        <dbReference type="ChEBI" id="CHEBI:16526"/>
        <dbReference type="ChEBI" id="CHEBI:57287"/>
        <dbReference type="ChEBI" id="CHEBI:57327"/>
        <dbReference type="ChEBI" id="CHEBI:57384"/>
        <dbReference type="ChEBI" id="CHEBI:57783"/>
        <dbReference type="ChEBI" id="CHEBI:58349"/>
        <dbReference type="ChEBI" id="CHEBI:87848"/>
        <dbReference type="ChEBI" id="CHEBI:142236"/>
        <dbReference type="EC" id="2.3.1.292"/>
    </reaction>
</comment>
<organism evidence="23 24">
    <name type="scientific">Longimicrobium terrae</name>
    <dbReference type="NCBI Taxonomy" id="1639882"/>
    <lineage>
        <taxon>Bacteria</taxon>
        <taxon>Pseudomonadati</taxon>
        <taxon>Gemmatimonadota</taxon>
        <taxon>Longimicrobiia</taxon>
        <taxon>Longimicrobiales</taxon>
        <taxon>Longimicrobiaceae</taxon>
        <taxon>Longimicrobium</taxon>
    </lineage>
</organism>
<dbReference type="SUPFAM" id="SSF53901">
    <property type="entry name" value="Thiolase-like"/>
    <property type="match status" value="1"/>
</dbReference>
<evidence type="ECO:0000256" key="16">
    <source>
        <dbReference type="ARBA" id="ARBA00066974"/>
    </source>
</evidence>
<dbReference type="Gene3D" id="3.40.47.10">
    <property type="match status" value="1"/>
</dbReference>
<dbReference type="PANTHER" id="PTHR43775:SF51">
    <property type="entry name" value="INACTIVE PHENOLPHTHIOCEROL SYNTHESIS POLYKETIDE SYNTHASE TYPE I PKS1-RELATED"/>
    <property type="match status" value="1"/>
</dbReference>
<dbReference type="SUPFAM" id="SSF52151">
    <property type="entry name" value="FabD/lysophospholipase-like"/>
    <property type="match status" value="1"/>
</dbReference>
<dbReference type="Pfam" id="PF02801">
    <property type="entry name" value="Ketoacyl-synt_C"/>
    <property type="match status" value="1"/>
</dbReference>
<dbReference type="InterPro" id="IPR016036">
    <property type="entry name" value="Malonyl_transacylase_ACP-bd"/>
</dbReference>
<keyword evidence="10" id="KW-0511">Multifunctional enzyme</keyword>
<dbReference type="InterPro" id="IPR036291">
    <property type="entry name" value="NAD(P)-bd_dom_sf"/>
</dbReference>
<dbReference type="FunFam" id="1.10.1200.10:FF:000005">
    <property type="entry name" value="Nonribosomal peptide synthetase 1"/>
    <property type="match status" value="1"/>
</dbReference>
<keyword evidence="5 23" id="KW-0808">Transferase</keyword>
<feature type="domain" description="Carrier" evidence="21">
    <location>
        <begin position="1426"/>
        <end position="1501"/>
    </location>
</feature>
<dbReference type="Gene3D" id="1.10.1200.10">
    <property type="entry name" value="ACP-like"/>
    <property type="match status" value="1"/>
</dbReference>
<feature type="domain" description="Ketosynthase family 3 (KS3)" evidence="22">
    <location>
        <begin position="15"/>
        <end position="443"/>
    </location>
</feature>
<dbReference type="EMBL" id="JACHIA010000013">
    <property type="protein sequence ID" value="MBB6072195.1"/>
    <property type="molecule type" value="Genomic_DNA"/>
</dbReference>
<dbReference type="InterPro" id="IPR018201">
    <property type="entry name" value="Ketoacyl_synth_AS"/>
</dbReference>
<dbReference type="PROSITE" id="PS00606">
    <property type="entry name" value="KS3_1"/>
    <property type="match status" value="1"/>
</dbReference>
<dbReference type="FunFam" id="3.40.47.10:FF:000042">
    <property type="entry name" value="Polyketide synthase Pks13"/>
    <property type="match status" value="1"/>
</dbReference>
<dbReference type="InterPro" id="IPR057326">
    <property type="entry name" value="KR_dom"/>
</dbReference>
<evidence type="ECO:0000256" key="11">
    <source>
        <dbReference type="ARBA" id="ARBA00050973"/>
    </source>
</evidence>
<evidence type="ECO:0000256" key="2">
    <source>
        <dbReference type="ARBA" id="ARBA00001957"/>
    </source>
</evidence>
<evidence type="ECO:0000259" key="22">
    <source>
        <dbReference type="PROSITE" id="PS52004"/>
    </source>
</evidence>
<dbReference type="CDD" id="cd00833">
    <property type="entry name" value="PKS"/>
    <property type="match status" value="1"/>
</dbReference>